<feature type="compositionally biased region" description="Basic and acidic residues" evidence="2">
    <location>
        <begin position="346"/>
        <end position="363"/>
    </location>
</feature>
<evidence type="ECO:0000313" key="4">
    <source>
        <dbReference type="EnsemblMetazoa" id="XP_003424194"/>
    </source>
</evidence>
<dbReference type="PANTHER" id="PTHR15885">
    <property type="entry name" value="COILED-COIL DOMAIN-CONTAINING PROTEIN 174"/>
    <property type="match status" value="1"/>
</dbReference>
<dbReference type="EnsemblMetazoa" id="XM_003424146">
    <property type="protein sequence ID" value="XP_003424194"/>
    <property type="gene ID" value="LOC100120221"/>
</dbReference>
<dbReference type="PANTHER" id="PTHR15885:SF1">
    <property type="entry name" value="COILED-COIL DOMAIN-CONTAINING PROTEIN 174"/>
    <property type="match status" value="1"/>
</dbReference>
<feature type="region of interest" description="Disordered" evidence="2">
    <location>
        <begin position="102"/>
        <end position="142"/>
    </location>
</feature>
<evidence type="ECO:0000259" key="3">
    <source>
        <dbReference type="Pfam" id="PF25449"/>
    </source>
</evidence>
<keyword evidence="5" id="KW-1185">Reference proteome</keyword>
<dbReference type="InterPro" id="IPR057464">
    <property type="entry name" value="CCDC174_GRSR"/>
</dbReference>
<accession>A0A7M7LKE2</accession>
<feature type="compositionally biased region" description="Acidic residues" evidence="2">
    <location>
        <begin position="133"/>
        <end position="142"/>
    </location>
</feature>
<sequence length="499" mass="58226">MNAESKINIHHSSLVGLKAELLRKKAEVEAAKAKFENVGPVNRSKPNERKTQEKQNKKQTEKDGKNNLSEDVEDVKALKKSKLMLQAKSRLYEKLAKSHNNMNPNFLVDFEHKPDSSDHSEEENSKNNGVNENESDYDSDDGWVEYTDCFGRTRKCLREDLPKMQEKDDYLMKTVVEKEQHKEKKEKPLFFEDRLPEKEPEIEMMRRKWEEETAKLANKVDIHYQDVLFDEARTHGVGYYAFSQDEEERAKQQENLMKLRKETEQKQKENQEIRDMKERMQQNRLRVARLRQRIRAGLPAEESEEETVETSSTDPLRVKDEEKQDTKQENEEKEKTESDTNQSKSSSDEKQASTKRKHEDVENKIEAFGKILGKSNEWYVMSQEEWTMKKRKERIQEFAPVYNNFQRGESFDLKNCDANKNQDLPKSNQDESSNDSDIIGPLPAPNYAPELKEQIPLPPANDVSQISGDSTDHASVNIADQIAAGLKYLRKQFESKHHQ</sequence>
<feature type="compositionally biased region" description="Basic and acidic residues" evidence="2">
    <location>
        <begin position="316"/>
        <end position="338"/>
    </location>
</feature>
<evidence type="ECO:0000313" key="5">
    <source>
        <dbReference type="Proteomes" id="UP000002358"/>
    </source>
</evidence>
<feature type="compositionally biased region" description="Basic and acidic residues" evidence="2">
    <location>
        <begin position="260"/>
        <end position="281"/>
    </location>
</feature>
<dbReference type="GO" id="GO:0005634">
    <property type="term" value="C:nucleus"/>
    <property type="evidence" value="ECO:0007669"/>
    <property type="project" value="TreeGrafter"/>
</dbReference>
<dbReference type="Proteomes" id="UP000002358">
    <property type="component" value="Chromosome 3"/>
</dbReference>
<protein>
    <recommendedName>
        <fullName evidence="3">CCDC174 alpha/beta GRSR domain-containing protein</fullName>
    </recommendedName>
</protein>
<dbReference type="InParanoid" id="A0A7M7LKE2"/>
<dbReference type="OrthoDB" id="333551at2759"/>
<feature type="compositionally biased region" description="Basic and acidic residues" evidence="2">
    <location>
        <begin position="45"/>
        <end position="65"/>
    </location>
</feature>
<dbReference type="FunCoup" id="A0A7M7LKE2">
    <property type="interactions" value="1021"/>
</dbReference>
<keyword evidence="1" id="KW-0175">Coiled coil</keyword>
<dbReference type="GeneID" id="100120221"/>
<evidence type="ECO:0000256" key="1">
    <source>
        <dbReference type="ARBA" id="ARBA00023054"/>
    </source>
</evidence>
<organism evidence="4 5">
    <name type="scientific">Nasonia vitripennis</name>
    <name type="common">Parasitic wasp</name>
    <dbReference type="NCBI Taxonomy" id="7425"/>
    <lineage>
        <taxon>Eukaryota</taxon>
        <taxon>Metazoa</taxon>
        <taxon>Ecdysozoa</taxon>
        <taxon>Arthropoda</taxon>
        <taxon>Hexapoda</taxon>
        <taxon>Insecta</taxon>
        <taxon>Pterygota</taxon>
        <taxon>Neoptera</taxon>
        <taxon>Endopterygota</taxon>
        <taxon>Hymenoptera</taxon>
        <taxon>Apocrita</taxon>
        <taxon>Proctotrupomorpha</taxon>
        <taxon>Chalcidoidea</taxon>
        <taxon>Pteromalidae</taxon>
        <taxon>Pteromalinae</taxon>
        <taxon>Nasonia</taxon>
    </lineage>
</organism>
<feature type="domain" description="CCDC174 alpha/beta GRSR" evidence="3">
    <location>
        <begin position="143"/>
        <end position="171"/>
    </location>
</feature>
<dbReference type="SMR" id="A0A7M7LKE2"/>
<feature type="region of interest" description="Disordered" evidence="2">
    <location>
        <begin position="260"/>
        <end position="363"/>
    </location>
</feature>
<feature type="compositionally biased region" description="Polar residues" evidence="2">
    <location>
        <begin position="418"/>
        <end position="431"/>
    </location>
</feature>
<dbReference type="InterPro" id="IPR025066">
    <property type="entry name" value="CCDC174-like"/>
</dbReference>
<dbReference type="KEGG" id="nvi:100120221"/>
<evidence type="ECO:0000256" key="2">
    <source>
        <dbReference type="SAM" id="MobiDB-lite"/>
    </source>
</evidence>
<dbReference type="AlphaFoldDB" id="A0A7M7LKE2"/>
<dbReference type="RefSeq" id="XP_003424194.1">
    <property type="nucleotide sequence ID" value="XM_003424146.5"/>
</dbReference>
<reference evidence="4" key="1">
    <citation type="submission" date="2021-01" db="UniProtKB">
        <authorList>
            <consortium name="EnsemblMetazoa"/>
        </authorList>
    </citation>
    <scope>IDENTIFICATION</scope>
</reference>
<feature type="region of interest" description="Disordered" evidence="2">
    <location>
        <begin position="409"/>
        <end position="472"/>
    </location>
</feature>
<dbReference type="Pfam" id="PF25449">
    <property type="entry name" value="CCDC174_GRSR"/>
    <property type="match status" value="1"/>
</dbReference>
<dbReference type="Pfam" id="PF13300">
    <property type="entry name" value="DUF4078"/>
    <property type="match status" value="1"/>
</dbReference>
<name>A0A7M7LKE2_NASVI</name>
<proteinExistence type="predicted"/>
<feature type="compositionally biased region" description="Basic and acidic residues" evidence="2">
    <location>
        <begin position="109"/>
        <end position="125"/>
    </location>
</feature>
<feature type="region of interest" description="Disordered" evidence="2">
    <location>
        <begin position="32"/>
        <end position="80"/>
    </location>
</feature>